<dbReference type="PANTHER" id="PTHR39394:SF1">
    <property type="entry name" value="DNAJ HOMOLOGUE SUBFAMILY C MEMBER 28 CONSERVED DOMAIN-CONTAINING PROTEIN"/>
    <property type="match status" value="1"/>
</dbReference>
<dbReference type="AlphaFoldDB" id="A0A433QSR8"/>
<evidence type="ECO:0000256" key="1">
    <source>
        <dbReference type="SAM" id="MobiDB-lite"/>
    </source>
</evidence>
<evidence type="ECO:0000259" key="2">
    <source>
        <dbReference type="Pfam" id="PF09350"/>
    </source>
</evidence>
<feature type="region of interest" description="Disordered" evidence="1">
    <location>
        <begin position="180"/>
        <end position="199"/>
    </location>
</feature>
<name>A0A433QSR8_9FUNG</name>
<dbReference type="Proteomes" id="UP000274822">
    <property type="component" value="Unassembled WGS sequence"/>
</dbReference>
<feature type="region of interest" description="Disordered" evidence="1">
    <location>
        <begin position="26"/>
        <end position="69"/>
    </location>
</feature>
<dbReference type="InterPro" id="IPR018961">
    <property type="entry name" value="DnaJ_homolog_subfam-C_membr-28"/>
</dbReference>
<keyword evidence="4" id="KW-1185">Reference proteome</keyword>
<accession>A0A433QSR8</accession>
<sequence length="358" mass="40229">MSNLLTNISIPTRRIALPSRGLSFSSMLRTSNQDSPPPSRTRLVFPTDTPEETQRSRATPTANDPPWTGEERVQDTILRMLVDKYNKPLRVEGAARQAIPRPTPLHPVDLNFHANTTPDDSAEISSAKKAREREARVRSRLQNRLSSARDRAFDYRSGVVAGGDSGRDVAGVEVAELEVENDSTRPTMTKDTLPNFTPMDLRRPVDIQIEAARARGDFDNLPGRGKPLPVDAQINNPFIDTTEYLMNRLVQRQGAAPAWVEMQNEVDREVNAFRKELSTGWRKLVNGEGEGDGKVGRRAREDWKEGQKAYVNAAVRMLNGKIRSYNVFCPSVVQKPYLSVEEELSRVCEVREKDKHAL</sequence>
<feature type="compositionally biased region" description="Polar residues" evidence="1">
    <location>
        <begin position="184"/>
        <end position="195"/>
    </location>
</feature>
<dbReference type="Pfam" id="PF09350">
    <property type="entry name" value="DJC28_CD"/>
    <property type="match status" value="1"/>
</dbReference>
<proteinExistence type="predicted"/>
<dbReference type="EMBL" id="RBNJ01001748">
    <property type="protein sequence ID" value="RUS32811.1"/>
    <property type="molecule type" value="Genomic_DNA"/>
</dbReference>
<evidence type="ECO:0000313" key="3">
    <source>
        <dbReference type="EMBL" id="RUS32811.1"/>
    </source>
</evidence>
<comment type="caution">
    <text evidence="3">The sequence shown here is derived from an EMBL/GenBank/DDBJ whole genome shotgun (WGS) entry which is preliminary data.</text>
</comment>
<dbReference type="PANTHER" id="PTHR39394">
    <property type="entry name" value="YALI0E31793P"/>
    <property type="match status" value="1"/>
</dbReference>
<protein>
    <recommendedName>
        <fullName evidence="2">DnaJ homologue subfamily C member 28 conserved domain-containing protein</fullName>
    </recommendedName>
</protein>
<evidence type="ECO:0000313" key="4">
    <source>
        <dbReference type="Proteomes" id="UP000274822"/>
    </source>
</evidence>
<feature type="domain" description="DnaJ homologue subfamily C member 28 conserved" evidence="2">
    <location>
        <begin position="205"/>
        <end position="274"/>
    </location>
</feature>
<gene>
    <name evidence="3" type="ORF">BC938DRAFT_474192</name>
</gene>
<reference evidence="3 4" key="1">
    <citation type="journal article" date="2018" name="New Phytol.">
        <title>Phylogenomics of Endogonaceae and evolution of mycorrhizas within Mucoromycota.</title>
        <authorList>
            <person name="Chang Y."/>
            <person name="Desiro A."/>
            <person name="Na H."/>
            <person name="Sandor L."/>
            <person name="Lipzen A."/>
            <person name="Clum A."/>
            <person name="Barry K."/>
            <person name="Grigoriev I.V."/>
            <person name="Martin F.M."/>
            <person name="Stajich J.E."/>
            <person name="Smith M.E."/>
            <person name="Bonito G."/>
            <person name="Spatafora J.W."/>
        </authorList>
    </citation>
    <scope>NUCLEOTIDE SEQUENCE [LARGE SCALE GENOMIC DNA]</scope>
    <source>
        <strain evidence="3 4">AD002</strain>
    </source>
</reference>
<organism evidence="3 4">
    <name type="scientific">Jimgerdemannia flammicorona</name>
    <dbReference type="NCBI Taxonomy" id="994334"/>
    <lineage>
        <taxon>Eukaryota</taxon>
        <taxon>Fungi</taxon>
        <taxon>Fungi incertae sedis</taxon>
        <taxon>Mucoromycota</taxon>
        <taxon>Mucoromycotina</taxon>
        <taxon>Endogonomycetes</taxon>
        <taxon>Endogonales</taxon>
        <taxon>Endogonaceae</taxon>
        <taxon>Jimgerdemannia</taxon>
    </lineage>
</organism>